<dbReference type="EMBL" id="CP008947">
    <property type="protein sequence ID" value="AII09497.1"/>
    <property type="molecule type" value="Genomic_DNA"/>
</dbReference>
<evidence type="ECO:0000313" key="14">
    <source>
        <dbReference type="EMBL" id="AII09497.1"/>
    </source>
</evidence>
<evidence type="ECO:0000256" key="8">
    <source>
        <dbReference type="ARBA" id="ARBA00022692"/>
    </source>
</evidence>
<keyword evidence="8 12" id="KW-0812">Transmembrane</keyword>
<organism evidence="14 15">
    <name type="scientific">Rhodococcus opacus</name>
    <name type="common">Nocardia opaca</name>
    <dbReference type="NCBI Taxonomy" id="37919"/>
    <lineage>
        <taxon>Bacteria</taxon>
        <taxon>Bacillati</taxon>
        <taxon>Actinomycetota</taxon>
        <taxon>Actinomycetes</taxon>
        <taxon>Mycobacteriales</taxon>
        <taxon>Nocardiaceae</taxon>
        <taxon>Rhodococcus</taxon>
    </lineage>
</organism>
<keyword evidence="6" id="KW-0808">Transferase</keyword>
<feature type="transmembrane region" description="Helical" evidence="12">
    <location>
        <begin position="60"/>
        <end position="80"/>
    </location>
</feature>
<protein>
    <recommendedName>
        <fullName evidence="4">methanethiol S-methyltransferase</fullName>
        <ecNumber evidence="4">2.1.1.334</ecNumber>
    </recommendedName>
</protein>
<keyword evidence="10 12" id="KW-0472">Membrane</keyword>
<comment type="function">
    <text evidence="1">Catalyzes the methylation of methanethiol (MeSH) to yield dimethylsulphide (DMS).</text>
</comment>
<evidence type="ECO:0000256" key="11">
    <source>
        <dbReference type="ARBA" id="ARBA00048134"/>
    </source>
</evidence>
<feature type="domain" description="NnrU" evidence="13">
    <location>
        <begin position="68"/>
        <end position="202"/>
    </location>
</feature>
<dbReference type="InterPro" id="IPR054700">
    <property type="entry name" value="MddA"/>
</dbReference>
<evidence type="ECO:0000256" key="2">
    <source>
        <dbReference type="ARBA" id="ARBA00004141"/>
    </source>
</evidence>
<feature type="transmembrane region" description="Helical" evidence="12">
    <location>
        <begin position="101"/>
        <end position="118"/>
    </location>
</feature>
<evidence type="ECO:0000256" key="1">
    <source>
        <dbReference type="ARBA" id="ARBA00002096"/>
    </source>
</evidence>
<comment type="similarity">
    <text evidence="3">Belongs to the nurim family.</text>
</comment>
<dbReference type="Gene3D" id="1.20.120.1630">
    <property type="match status" value="1"/>
</dbReference>
<feature type="transmembrane region" description="Helical" evidence="12">
    <location>
        <begin position="21"/>
        <end position="40"/>
    </location>
</feature>
<keyword evidence="5" id="KW-0489">Methyltransferase</keyword>
<dbReference type="PANTHER" id="PTHR31040">
    <property type="entry name" value="NURIM"/>
    <property type="match status" value="1"/>
</dbReference>
<keyword evidence="7" id="KW-0949">S-adenosyl-L-methionine</keyword>
<dbReference type="Proteomes" id="UP000028488">
    <property type="component" value="Chromosome"/>
</dbReference>
<evidence type="ECO:0000256" key="6">
    <source>
        <dbReference type="ARBA" id="ARBA00022679"/>
    </source>
</evidence>
<evidence type="ECO:0000256" key="4">
    <source>
        <dbReference type="ARBA" id="ARBA00012149"/>
    </source>
</evidence>
<evidence type="ECO:0000259" key="13">
    <source>
        <dbReference type="Pfam" id="PF07298"/>
    </source>
</evidence>
<dbReference type="PANTHER" id="PTHR31040:SF1">
    <property type="entry name" value="NURIM"/>
    <property type="match status" value="1"/>
</dbReference>
<gene>
    <name evidence="14" type="ORF">EP51_34605</name>
</gene>
<evidence type="ECO:0000256" key="10">
    <source>
        <dbReference type="ARBA" id="ARBA00023136"/>
    </source>
</evidence>
<evidence type="ECO:0000256" key="5">
    <source>
        <dbReference type="ARBA" id="ARBA00022603"/>
    </source>
</evidence>
<dbReference type="AlphaFoldDB" id="A0A076EW58"/>
<dbReference type="EC" id="2.1.1.334" evidence="4"/>
<dbReference type="NCBIfam" id="NF045656">
    <property type="entry name" value="MeththiolMtaseMddA"/>
    <property type="match status" value="1"/>
</dbReference>
<evidence type="ECO:0000256" key="12">
    <source>
        <dbReference type="SAM" id="Phobius"/>
    </source>
</evidence>
<proteinExistence type="inferred from homology"/>
<reference evidence="14 15" key="1">
    <citation type="submission" date="2014-07" db="EMBL/GenBank/DDBJ databases">
        <title>Genome Sequence of Rhodococcus opacus Strain R7, a Biodegrader of Mono- and Polycyclic Aromatic Hydrocarbons.</title>
        <authorList>
            <person name="Di Gennaro P."/>
            <person name="Zampolli J."/>
            <person name="Presti I."/>
            <person name="Cappelletti M."/>
            <person name="D'Ursi P."/>
            <person name="Orro A."/>
            <person name="Mezzelani A."/>
            <person name="Milanesi L."/>
        </authorList>
    </citation>
    <scope>NUCLEOTIDE SEQUENCE [LARGE SCALE GENOMIC DNA]</scope>
    <source>
        <strain evidence="14 15">R7</strain>
    </source>
</reference>
<feature type="transmembrane region" description="Helical" evidence="12">
    <location>
        <begin position="138"/>
        <end position="163"/>
    </location>
</feature>
<evidence type="ECO:0000256" key="7">
    <source>
        <dbReference type="ARBA" id="ARBA00022691"/>
    </source>
</evidence>
<dbReference type="GO" id="GO:0008168">
    <property type="term" value="F:methyltransferase activity"/>
    <property type="evidence" value="ECO:0007669"/>
    <property type="project" value="UniProtKB-KW"/>
</dbReference>
<evidence type="ECO:0000256" key="3">
    <source>
        <dbReference type="ARBA" id="ARBA00010631"/>
    </source>
</evidence>
<comment type="subcellular location">
    <subcellularLocation>
        <location evidence="2">Membrane</location>
        <topology evidence="2">Multi-pass membrane protein</topology>
    </subcellularLocation>
</comment>
<dbReference type="GO" id="GO:0032259">
    <property type="term" value="P:methylation"/>
    <property type="evidence" value="ECO:0007669"/>
    <property type="project" value="UniProtKB-KW"/>
</dbReference>
<accession>A0A076EW58</accession>
<dbReference type="InterPro" id="IPR009915">
    <property type="entry name" value="NnrU_dom"/>
</dbReference>
<dbReference type="Pfam" id="PF07298">
    <property type="entry name" value="NnrU"/>
    <property type="match status" value="1"/>
</dbReference>
<sequence>MAEMVESPQAHRTGGVARTLITVYGTLVYVTFLIVFLYAIGWVEGLVVPHTINDGPDAPVAVAVIIDVALLTVFAMQHSVMARPWFKKRWTRIVPQPMERSTYVLFATAALALLMWQWRPLPEQIWDVETDWVRVVIYAVSLGGWALVLAATFAIDHFDLFGVRQVLRNQSGKSALPSHFRTPVLYRVIRHPLYAGFIIAFWVAPTMTWGRLLFAVGTTGFILVAVRFEEHDLIDTFGDDYRSYRRRVPMLVPRCGAKPR</sequence>
<evidence type="ECO:0000256" key="9">
    <source>
        <dbReference type="ARBA" id="ARBA00022989"/>
    </source>
</evidence>
<name>A0A076EW58_RHOOP</name>
<dbReference type="eggNOG" id="COG2020">
    <property type="taxonomic scope" value="Bacteria"/>
</dbReference>
<evidence type="ECO:0000313" key="15">
    <source>
        <dbReference type="Proteomes" id="UP000028488"/>
    </source>
</evidence>
<dbReference type="RefSeq" id="WP_037226919.1">
    <property type="nucleotide sequence ID" value="NZ_CP008947.1"/>
</dbReference>
<comment type="catalytic activity">
    <reaction evidence="11">
        <text>methanethiol + S-adenosyl-L-methionine = dimethyl sulfide + S-adenosyl-L-homocysteine + H(+)</text>
        <dbReference type="Rhea" id="RHEA:50428"/>
        <dbReference type="ChEBI" id="CHEBI:15378"/>
        <dbReference type="ChEBI" id="CHEBI:16007"/>
        <dbReference type="ChEBI" id="CHEBI:17437"/>
        <dbReference type="ChEBI" id="CHEBI:57856"/>
        <dbReference type="ChEBI" id="CHEBI:59789"/>
        <dbReference type="EC" id="2.1.1.334"/>
    </reaction>
</comment>
<keyword evidence="9 12" id="KW-1133">Transmembrane helix</keyword>
<dbReference type="GO" id="GO:0016020">
    <property type="term" value="C:membrane"/>
    <property type="evidence" value="ECO:0007669"/>
    <property type="project" value="UniProtKB-SubCell"/>
</dbReference>
<dbReference type="InterPro" id="IPR033580">
    <property type="entry name" value="Nurim-like"/>
</dbReference>